<protein>
    <submittedName>
        <fullName evidence="6">ATP-grasp domain-containing protein</fullName>
    </submittedName>
</protein>
<dbReference type="RefSeq" id="WP_152213754.1">
    <property type="nucleotide sequence ID" value="NZ_WFLN01000009.1"/>
</dbReference>
<evidence type="ECO:0000256" key="1">
    <source>
        <dbReference type="ARBA" id="ARBA00022598"/>
    </source>
</evidence>
<dbReference type="PANTHER" id="PTHR43585">
    <property type="entry name" value="FUMIPYRROLE BIOSYNTHESIS PROTEIN C"/>
    <property type="match status" value="1"/>
</dbReference>
<dbReference type="GO" id="GO:0005524">
    <property type="term" value="F:ATP binding"/>
    <property type="evidence" value="ECO:0007669"/>
    <property type="project" value="UniProtKB-UniRule"/>
</dbReference>
<dbReference type="Gene3D" id="3.30.470.20">
    <property type="entry name" value="ATP-grasp fold, B domain"/>
    <property type="match status" value="1"/>
</dbReference>
<keyword evidence="1" id="KW-0436">Ligase</keyword>
<sequence>MIKEKNVEKILLVEATFNPKVILSTLKNILDVIPEFFEITLFTSSECFDLLSEALKERFKNIIKFDNFYANPMIEYSVNNLLLKNPNLNVIALREFDLIRVSRACLFNKNLSFNYDSVINYRDKVKMKNKLAENLIPVAKYLPIESATCLLKASKYLGMPFIIKPRCKAAGIGFKVIHSESDIQSYLESIANNLDWDEELNLIAEEFVGSTMYHVDGFVKDGRIIFSTVSRYLGHKPHLAWNAKTASDILTGSLSVKYNTEEYHILNKMTQKTILALGNSQMSFAFHAEIWEKEDKYLVNEIACRIGGGQVMHIFSEQLHFPPEKYLISDILNIKNSYLLPKKSNDEIILVARLLPKAGVRASSKQYLPNNCKIILNVAEGEILNDAVNWYDAFAYLIIRSNSEKNIMEDFWAIHNKIYLNI</sequence>
<evidence type="ECO:0000313" key="7">
    <source>
        <dbReference type="Proteomes" id="UP000442694"/>
    </source>
</evidence>
<proteinExistence type="predicted"/>
<dbReference type="PROSITE" id="PS50975">
    <property type="entry name" value="ATP_GRASP"/>
    <property type="match status" value="1"/>
</dbReference>
<keyword evidence="2 4" id="KW-0547">Nucleotide-binding</keyword>
<evidence type="ECO:0000259" key="5">
    <source>
        <dbReference type="PROSITE" id="PS50975"/>
    </source>
</evidence>
<organism evidence="6 7">
    <name type="scientific">Fluviispira multicolorata</name>
    <dbReference type="NCBI Taxonomy" id="2654512"/>
    <lineage>
        <taxon>Bacteria</taxon>
        <taxon>Pseudomonadati</taxon>
        <taxon>Bdellovibrionota</taxon>
        <taxon>Oligoflexia</taxon>
        <taxon>Silvanigrellales</taxon>
        <taxon>Silvanigrellaceae</taxon>
        <taxon>Fluviispira</taxon>
    </lineage>
</organism>
<dbReference type="InterPro" id="IPR052032">
    <property type="entry name" value="ATP-dep_AA_Ligase"/>
</dbReference>
<dbReference type="Gene3D" id="3.30.1490.20">
    <property type="entry name" value="ATP-grasp fold, A domain"/>
    <property type="match status" value="1"/>
</dbReference>
<evidence type="ECO:0000256" key="3">
    <source>
        <dbReference type="ARBA" id="ARBA00022840"/>
    </source>
</evidence>
<dbReference type="AlphaFoldDB" id="A0A833JBZ3"/>
<accession>A0A833JBZ3</accession>
<evidence type="ECO:0000256" key="2">
    <source>
        <dbReference type="ARBA" id="ARBA00022741"/>
    </source>
</evidence>
<dbReference type="SUPFAM" id="SSF56059">
    <property type="entry name" value="Glutathione synthetase ATP-binding domain-like"/>
    <property type="match status" value="1"/>
</dbReference>
<name>A0A833JBZ3_9BACT</name>
<evidence type="ECO:0000313" key="6">
    <source>
        <dbReference type="EMBL" id="KAB8028604.1"/>
    </source>
</evidence>
<dbReference type="Proteomes" id="UP000442694">
    <property type="component" value="Unassembled WGS sequence"/>
</dbReference>
<dbReference type="InterPro" id="IPR011761">
    <property type="entry name" value="ATP-grasp"/>
</dbReference>
<dbReference type="InterPro" id="IPR013815">
    <property type="entry name" value="ATP_grasp_subdomain_1"/>
</dbReference>
<dbReference type="GO" id="GO:0016874">
    <property type="term" value="F:ligase activity"/>
    <property type="evidence" value="ECO:0007669"/>
    <property type="project" value="UniProtKB-KW"/>
</dbReference>
<keyword evidence="7" id="KW-1185">Reference proteome</keyword>
<dbReference type="GO" id="GO:0046872">
    <property type="term" value="F:metal ion binding"/>
    <property type="evidence" value="ECO:0007669"/>
    <property type="project" value="InterPro"/>
</dbReference>
<keyword evidence="3 4" id="KW-0067">ATP-binding</keyword>
<evidence type="ECO:0000256" key="4">
    <source>
        <dbReference type="PROSITE-ProRule" id="PRU00409"/>
    </source>
</evidence>
<reference evidence="6 7" key="1">
    <citation type="submission" date="2019-10" db="EMBL/GenBank/DDBJ databases">
        <title>New genus of Silvanigrellaceae.</title>
        <authorList>
            <person name="Pitt A."/>
            <person name="Hahn M.W."/>
        </authorList>
    </citation>
    <scope>NUCLEOTIDE SEQUENCE [LARGE SCALE GENOMIC DNA]</scope>
    <source>
        <strain evidence="6 7">33A1-SZDP</strain>
    </source>
</reference>
<dbReference type="EMBL" id="WFLN01000009">
    <property type="protein sequence ID" value="KAB8028604.1"/>
    <property type="molecule type" value="Genomic_DNA"/>
</dbReference>
<dbReference type="Gene3D" id="3.40.50.20">
    <property type="match status" value="1"/>
</dbReference>
<dbReference type="PANTHER" id="PTHR43585:SF2">
    <property type="entry name" value="ATP-GRASP ENZYME FSQD"/>
    <property type="match status" value="1"/>
</dbReference>
<gene>
    <name evidence="6" type="ORF">GCL57_12865</name>
</gene>
<comment type="caution">
    <text evidence="6">The sequence shown here is derived from an EMBL/GenBank/DDBJ whole genome shotgun (WGS) entry which is preliminary data.</text>
</comment>
<feature type="domain" description="ATP-grasp" evidence="5">
    <location>
        <begin position="128"/>
        <end position="332"/>
    </location>
</feature>